<proteinExistence type="inferred from homology"/>
<dbReference type="GO" id="GO:0061929">
    <property type="term" value="F:gamma-glutamylaminecyclotransferase activity"/>
    <property type="evidence" value="ECO:0007669"/>
    <property type="project" value="UniProtKB-UniRule"/>
</dbReference>
<dbReference type="PANTHER" id="PTHR12510">
    <property type="entry name" value="TROPONIN C-AKIN-1 PROTEIN"/>
    <property type="match status" value="1"/>
</dbReference>
<dbReference type="GO" id="GO:0016740">
    <property type="term" value="F:transferase activity"/>
    <property type="evidence" value="ECO:0007669"/>
    <property type="project" value="UniProtKB-KW"/>
</dbReference>
<dbReference type="STRING" id="113540.ENSSFOP00015060166"/>
<dbReference type="GO" id="GO:0005829">
    <property type="term" value="C:cytosol"/>
    <property type="evidence" value="ECO:0007669"/>
    <property type="project" value="TreeGrafter"/>
</dbReference>
<evidence type="ECO:0000256" key="4">
    <source>
        <dbReference type="ARBA" id="ARBA00057733"/>
    </source>
</evidence>
<keyword evidence="8" id="KW-0808">Transferase</keyword>
<protein>
    <recommendedName>
        <fullName evidence="6">Gamma-glutamylaminecyclotransferase</fullName>
        <ecNumber evidence="6">4.3.2.8</ecNumber>
    </recommendedName>
</protein>
<organism evidence="8 9">
    <name type="scientific">Scleropages formosus</name>
    <name type="common">Asian bonytongue</name>
    <name type="synonym">Osteoglossum formosum</name>
    <dbReference type="NCBI Taxonomy" id="113540"/>
    <lineage>
        <taxon>Eukaryota</taxon>
        <taxon>Metazoa</taxon>
        <taxon>Chordata</taxon>
        <taxon>Craniata</taxon>
        <taxon>Vertebrata</taxon>
        <taxon>Euteleostomi</taxon>
        <taxon>Actinopterygii</taxon>
        <taxon>Neopterygii</taxon>
        <taxon>Teleostei</taxon>
        <taxon>Osteoglossocephala</taxon>
        <taxon>Osteoglossomorpha</taxon>
        <taxon>Osteoglossiformes</taxon>
        <taxon>Osteoglossidae</taxon>
        <taxon>Scleropages</taxon>
    </lineage>
</organism>
<evidence type="ECO:0000259" key="7">
    <source>
        <dbReference type="Pfam" id="PF06094"/>
    </source>
</evidence>
<dbReference type="PANTHER" id="PTHR12510:SF4">
    <property type="entry name" value="GAMMA-GLUTAMYLAMINECYCLOTRANSFERASE"/>
    <property type="match status" value="1"/>
</dbReference>
<dbReference type="EMBL" id="JARO02000402">
    <property type="protein sequence ID" value="KPP78706.1"/>
    <property type="molecule type" value="Genomic_DNA"/>
</dbReference>
<evidence type="ECO:0000256" key="6">
    <source>
        <dbReference type="RuleBase" id="RU367036"/>
    </source>
</evidence>
<dbReference type="EC" id="4.3.2.8" evidence="6"/>
<comment type="caution">
    <text evidence="8">The sequence shown here is derived from an EMBL/GenBank/DDBJ whole genome shotgun (WGS) entry which is preliminary data.</text>
</comment>
<evidence type="ECO:0000313" key="9">
    <source>
        <dbReference type="Proteomes" id="UP000034805"/>
    </source>
</evidence>
<name>A0A0P7XTU5_SCLFO</name>
<dbReference type="CDD" id="cd06661">
    <property type="entry name" value="GGCT_like"/>
    <property type="match status" value="1"/>
</dbReference>
<dbReference type="AlphaFoldDB" id="A0A0P7XTU5"/>
<sequence length="202" mass="22758">MALPKAPYNVSLVRYTSADKAKFATIYLVFNGKDKGSFAFIITAHMTHVFVYGTLKNSQPNFFQMIDKSNGKATFCGGAHTVERFPLVIAGKYNIPFLLNVPGKGHRVKGEVYCVDSQMLQFLDKFEGCPHMYQRTSVDLEVEDWVGESGTCGSKLAPGSRMKAFVYSTTTYQPQWLTLPYWENYDAYGDHGLAFVSRENRD</sequence>
<keyword evidence="3 6" id="KW-0456">Lyase</keyword>
<comment type="catalytic activity">
    <reaction evidence="1 6">
        <text>epsilon-(gamma-L-glutamyl)-L-lysine = 5-oxo-L-proline + L-lysine</text>
        <dbReference type="Rhea" id="RHEA:16961"/>
        <dbReference type="ChEBI" id="CHEBI:32551"/>
        <dbReference type="ChEBI" id="CHEBI:58402"/>
        <dbReference type="ChEBI" id="CHEBI:133752"/>
        <dbReference type="EC" id="4.3.2.8"/>
    </reaction>
</comment>
<comment type="function">
    <text evidence="4">May contribute to degradation of proteins cross-linked by transglutaminases by degrading the cross-link between a lysine and a glutamic acid residue. Catalyzes the formation of 5-oxo-L-proline from L-gamma-glutamyl-L-epsilon-lysine.</text>
</comment>
<dbReference type="InterPro" id="IPR039126">
    <property type="entry name" value="GGACT"/>
</dbReference>
<dbReference type="SUPFAM" id="SSF110857">
    <property type="entry name" value="Gamma-glutamyl cyclotransferase-like"/>
    <property type="match status" value="1"/>
</dbReference>
<feature type="domain" description="Gamma-glutamylcyclotransferase AIG2-like" evidence="7">
    <location>
        <begin position="49"/>
        <end position="167"/>
    </location>
</feature>
<evidence type="ECO:0000313" key="8">
    <source>
        <dbReference type="EMBL" id="KPP78706.1"/>
    </source>
</evidence>
<dbReference type="Gene3D" id="3.10.490.10">
    <property type="entry name" value="Gamma-glutamyl cyclotransferase-like"/>
    <property type="match status" value="1"/>
</dbReference>
<comment type="similarity">
    <text evidence="2 6">Belongs to the gamma-glutamylcyclotransferase family.</text>
</comment>
<dbReference type="InterPro" id="IPR009288">
    <property type="entry name" value="AIG2-like_dom"/>
</dbReference>
<dbReference type="FunFam" id="3.10.490.10:FF:000008">
    <property type="entry name" value="Gamma-glutamylaminecyclotransferase A"/>
    <property type="match status" value="1"/>
</dbReference>
<gene>
    <name evidence="8" type="ORF">Z043_101780</name>
</gene>
<evidence type="ECO:0000256" key="3">
    <source>
        <dbReference type="ARBA" id="ARBA00023239"/>
    </source>
</evidence>
<dbReference type="InterPro" id="IPR036568">
    <property type="entry name" value="GGCT-like_sf"/>
</dbReference>
<accession>A0A0P7XTU5</accession>
<evidence type="ECO:0000256" key="2">
    <source>
        <dbReference type="ARBA" id="ARBA00008861"/>
    </source>
</evidence>
<feature type="active site" description="Proton acceptor" evidence="5">
    <location>
        <position position="127"/>
    </location>
</feature>
<dbReference type="GO" id="GO:0042219">
    <property type="term" value="P:modified amino acid catabolic process"/>
    <property type="evidence" value="ECO:0007669"/>
    <property type="project" value="UniProtKB-UniRule"/>
</dbReference>
<evidence type="ECO:0000256" key="5">
    <source>
        <dbReference type="PIRSR" id="PIRSR639126-1"/>
    </source>
</evidence>
<dbReference type="Proteomes" id="UP000034805">
    <property type="component" value="Unassembled WGS sequence"/>
</dbReference>
<dbReference type="Pfam" id="PF06094">
    <property type="entry name" value="GGACT"/>
    <property type="match status" value="1"/>
</dbReference>
<reference evidence="8 9" key="1">
    <citation type="submission" date="2015-08" db="EMBL/GenBank/DDBJ databases">
        <title>The genome of the Asian arowana (Scleropages formosus).</title>
        <authorList>
            <person name="Tan M.H."/>
            <person name="Gan H.M."/>
            <person name="Croft L.J."/>
            <person name="Austin C.M."/>
        </authorList>
    </citation>
    <scope>NUCLEOTIDE SEQUENCE [LARGE SCALE GENOMIC DNA]</scope>
    <source>
        <strain evidence="8">Aro1</strain>
    </source>
</reference>
<evidence type="ECO:0000256" key="1">
    <source>
        <dbReference type="ARBA" id="ARBA00001684"/>
    </source>
</evidence>
<dbReference type="InterPro" id="IPR013024">
    <property type="entry name" value="GGCT-like"/>
</dbReference>